<dbReference type="OrthoDB" id="8552139at2"/>
<dbReference type="SUPFAM" id="SSF81901">
    <property type="entry name" value="HCP-like"/>
    <property type="match status" value="1"/>
</dbReference>
<gene>
    <name evidence="7" type="ORF">SAMN05421881_10463</name>
</gene>
<dbReference type="Gene3D" id="2.40.170.20">
    <property type="entry name" value="TonB-dependent receptor, beta-barrel domain"/>
    <property type="match status" value="1"/>
</dbReference>
<evidence type="ECO:0000313" key="8">
    <source>
        <dbReference type="Proteomes" id="UP000198640"/>
    </source>
</evidence>
<accession>A0A1H3L6R0</accession>
<dbReference type="GO" id="GO:0009279">
    <property type="term" value="C:cell outer membrane"/>
    <property type="evidence" value="ECO:0007669"/>
    <property type="project" value="UniProtKB-SubCell"/>
</dbReference>
<evidence type="ECO:0000313" key="7">
    <source>
        <dbReference type="EMBL" id="SDY60020.1"/>
    </source>
</evidence>
<evidence type="ECO:0000256" key="4">
    <source>
        <dbReference type="PROSITE-ProRule" id="PRU00339"/>
    </source>
</evidence>
<evidence type="ECO:0000256" key="3">
    <source>
        <dbReference type="ARBA" id="ARBA00023237"/>
    </source>
</evidence>
<reference evidence="7 8" key="1">
    <citation type="submission" date="2016-10" db="EMBL/GenBank/DDBJ databases">
        <authorList>
            <person name="de Groot N.N."/>
        </authorList>
    </citation>
    <scope>NUCLEOTIDE SEQUENCE [LARGE SCALE GENOMIC DNA]</scope>
    <source>
        <strain evidence="7 8">Nm1</strain>
    </source>
</reference>
<feature type="domain" description="FecR protein" evidence="6">
    <location>
        <begin position="105"/>
        <end position="197"/>
    </location>
</feature>
<keyword evidence="4" id="KW-0802">TPR repeat</keyword>
<evidence type="ECO:0000256" key="2">
    <source>
        <dbReference type="ARBA" id="ARBA00023136"/>
    </source>
</evidence>
<dbReference type="Pfam" id="PF13432">
    <property type="entry name" value="TPR_16"/>
    <property type="match status" value="2"/>
</dbReference>
<feature type="repeat" description="TPR" evidence="4">
    <location>
        <begin position="391"/>
        <end position="424"/>
    </location>
</feature>
<feature type="compositionally biased region" description="Basic and acidic residues" evidence="5">
    <location>
        <begin position="722"/>
        <end position="740"/>
    </location>
</feature>
<dbReference type="InterPro" id="IPR006860">
    <property type="entry name" value="FecR"/>
</dbReference>
<dbReference type="SMART" id="SM00028">
    <property type="entry name" value="TPR"/>
    <property type="match status" value="7"/>
</dbReference>
<evidence type="ECO:0000256" key="5">
    <source>
        <dbReference type="SAM" id="MobiDB-lite"/>
    </source>
</evidence>
<feature type="region of interest" description="Disordered" evidence="5">
    <location>
        <begin position="722"/>
        <end position="746"/>
    </location>
</feature>
<protein>
    <submittedName>
        <fullName evidence="7">Tfp pilus assembly protein PilF</fullName>
    </submittedName>
</protein>
<dbReference type="PANTHER" id="PTHR38731">
    <property type="entry name" value="LIPL45-RELATED LIPOPROTEIN-RELATED"/>
    <property type="match status" value="1"/>
</dbReference>
<dbReference type="Pfam" id="PF04773">
    <property type="entry name" value="FecR"/>
    <property type="match status" value="1"/>
</dbReference>
<sequence length="1177" mass="131705">MQIGYYGVRLVIGINHFAVMWLVERLMAIRGYGLGLSRCLAKLSRHGLWLCLGLYVMPGQAAASAEACAGVVAHVVSVQGRVEFHRADQAGWHPAQLNTSLCVGDRVRVRSRSRAALRLSNETMLRLDQKTAITIVDPEAGPSTLLELMNGAMHVITRTPKPFKIRTPVVNASVEGTEFFISTQQPQASVVVFEGKVSVTNAQGRLMLTNGEAAVAHGTQSLRREILLEPLDAVQWALHYPAVIDYRLDAESEAHLPEAVRNALVHYRQGKLTEALSELDRLAVDAHTIESLLYRAGLLLVVGQAEEAQRDLGRALQLEPDNSDVLALQAVIAVTQNDKAAALRWASRAVEQNPASSMARLALSYAQQAHFQIKSALDSVAAAVRFDPGHALAWARLAELHMSMSELDQAHAAARRAVDLDPGLAKTQTVLGFAHLLRIDTDQASTIFSQAIALDQADPMPRLGLGLALVRQGRLAAGRRALEIAASLDPANSLVRSYLGKVYFEEKQYGLASTQYDLARARDPQDPTPWLYDAIQKQTQNRPIEALRDIQKSIELNDNRAVYRSRLLLDQDQAGRGASLARIYDNLGLQRRALVETASSLSFDPANHSAHRFLSDAYASIPRHEIARVSELLQAQLLQPVNVNPVQPRMAVADLNIITHTGPAVAGFNEFVPLMARNRPQLVTSGLYGSDRTLGDEVVFSAVYDRASISLGQFHFSTRGFRRNDLDPDHPDPGRSRKDSTLIQSSNNHDVTHNIYNAFLQYALTPKFNLQAELVSRRTAHGDFAAENFYHRDYNPYNRRTLRENSVRIGARYALLPRQDFLLSAKYVDRMENFTGMKFPASGKQIEAQHILKQDFLRAVTGGAVYRYSFDNQSPFFALPGRLHRESAYSYLYLNALASLDVTLGLGYDSFTGADSKKAGKVNPKIGLQWYVNDYLQLRAAWFETTKSHLLGQQTLEPTQIAGFNQFFDDPNATRTRRTGIGFDARAADNLYGGAEVSERTLRIPLMQSETLPEASLAAEKQRERWYRLYLNWLLDTSWSIKGALQFERADRRGYQYYLQPRRIDTLSAPVSIEYFHASGFFAKFSTTYVKQQQWLTGLPREEHDDPWNGAGTSDFMLLDAFAGFRLPNRRGLLSLEVRNLLDKTFFYRQPYFFTSEPHPRLYSPTRTLFGKLTLNF</sequence>
<evidence type="ECO:0000256" key="1">
    <source>
        <dbReference type="ARBA" id="ARBA00004442"/>
    </source>
</evidence>
<keyword evidence="8" id="KW-1185">Reference proteome</keyword>
<feature type="repeat" description="TPR" evidence="4">
    <location>
        <begin position="289"/>
        <end position="322"/>
    </location>
</feature>
<evidence type="ECO:0000259" key="6">
    <source>
        <dbReference type="Pfam" id="PF04773"/>
    </source>
</evidence>
<name>A0A1H3L6R0_9PROT</name>
<proteinExistence type="predicted"/>
<dbReference type="EMBL" id="FNOY01000046">
    <property type="protein sequence ID" value="SDY60020.1"/>
    <property type="molecule type" value="Genomic_DNA"/>
</dbReference>
<dbReference type="InterPro" id="IPR019734">
    <property type="entry name" value="TPR_rpt"/>
</dbReference>
<keyword evidence="3" id="KW-0998">Cell outer membrane</keyword>
<keyword evidence="2" id="KW-0472">Membrane</keyword>
<dbReference type="Proteomes" id="UP000198640">
    <property type="component" value="Unassembled WGS sequence"/>
</dbReference>
<dbReference type="Gene3D" id="1.25.40.10">
    <property type="entry name" value="Tetratricopeptide repeat domain"/>
    <property type="match status" value="3"/>
</dbReference>
<dbReference type="SUPFAM" id="SSF56935">
    <property type="entry name" value="Porins"/>
    <property type="match status" value="1"/>
</dbReference>
<dbReference type="SUPFAM" id="SSF48452">
    <property type="entry name" value="TPR-like"/>
    <property type="match status" value="1"/>
</dbReference>
<dbReference type="Gene3D" id="2.60.120.1440">
    <property type="match status" value="1"/>
</dbReference>
<dbReference type="PROSITE" id="PS50005">
    <property type="entry name" value="TPR"/>
    <property type="match status" value="2"/>
</dbReference>
<dbReference type="STRING" id="44576.SAMN05421881_10463"/>
<dbReference type="AlphaFoldDB" id="A0A1H3L6R0"/>
<dbReference type="InterPro" id="IPR011990">
    <property type="entry name" value="TPR-like_helical_dom_sf"/>
</dbReference>
<comment type="subcellular location">
    <subcellularLocation>
        <location evidence="1">Cell outer membrane</location>
    </subcellularLocation>
</comment>
<organism evidence="7 8">
    <name type="scientific">Nitrosomonas halophila</name>
    <dbReference type="NCBI Taxonomy" id="44576"/>
    <lineage>
        <taxon>Bacteria</taxon>
        <taxon>Pseudomonadati</taxon>
        <taxon>Pseudomonadota</taxon>
        <taxon>Betaproteobacteria</taxon>
        <taxon>Nitrosomonadales</taxon>
        <taxon>Nitrosomonadaceae</taxon>
        <taxon>Nitrosomonas</taxon>
    </lineage>
</organism>
<dbReference type="InterPro" id="IPR036942">
    <property type="entry name" value="Beta-barrel_TonB_sf"/>
</dbReference>